<evidence type="ECO:0000313" key="3">
    <source>
        <dbReference type="Proteomes" id="UP000178943"/>
    </source>
</evidence>
<dbReference type="EMBL" id="MFGW01000010">
    <property type="protein sequence ID" value="OGF68197.1"/>
    <property type="molecule type" value="Genomic_DNA"/>
</dbReference>
<name>A0A1F5VY34_9BACT</name>
<feature type="chain" id="PRO_5009522116" description="Thioredoxin domain-containing protein" evidence="1">
    <location>
        <begin position="27"/>
        <end position="68"/>
    </location>
</feature>
<evidence type="ECO:0000313" key="2">
    <source>
        <dbReference type="EMBL" id="OGF68197.1"/>
    </source>
</evidence>
<comment type="caution">
    <text evidence="2">The sequence shown here is derived from an EMBL/GenBank/DDBJ whole genome shotgun (WGS) entry which is preliminary data.</text>
</comment>
<evidence type="ECO:0008006" key="4">
    <source>
        <dbReference type="Google" id="ProtNLM"/>
    </source>
</evidence>
<reference evidence="2 3" key="1">
    <citation type="journal article" date="2016" name="Nat. Commun.">
        <title>Thousands of microbial genomes shed light on interconnected biogeochemical processes in an aquifer system.</title>
        <authorList>
            <person name="Anantharaman K."/>
            <person name="Brown C.T."/>
            <person name="Hug L.A."/>
            <person name="Sharon I."/>
            <person name="Castelle C.J."/>
            <person name="Probst A.J."/>
            <person name="Thomas B.C."/>
            <person name="Singh A."/>
            <person name="Wilkins M.J."/>
            <person name="Karaoz U."/>
            <person name="Brodie E.L."/>
            <person name="Williams K.H."/>
            <person name="Hubbard S.S."/>
            <person name="Banfield J.F."/>
        </authorList>
    </citation>
    <scope>NUCLEOTIDE SEQUENCE [LARGE SCALE GENOMIC DNA]</scope>
</reference>
<dbReference type="STRING" id="1817863.A2Y62_05400"/>
<proteinExistence type="predicted"/>
<keyword evidence="1" id="KW-0732">Signal</keyword>
<sequence length="68" mass="7469">MKKKTMRFLFAIMVFALVIALGSVNATVKKPGEEQVTAQNVELVKSGDVPNITIFYSGEMQGWFTPCG</sequence>
<protein>
    <recommendedName>
        <fullName evidence="4">Thioredoxin domain-containing protein</fullName>
    </recommendedName>
</protein>
<dbReference type="Proteomes" id="UP000178943">
    <property type="component" value="Unassembled WGS sequence"/>
</dbReference>
<organism evidence="2 3">
    <name type="scientific">Candidatus Fischerbacteria bacterium RBG_13_37_8</name>
    <dbReference type="NCBI Taxonomy" id="1817863"/>
    <lineage>
        <taxon>Bacteria</taxon>
        <taxon>Candidatus Fischeribacteriota</taxon>
    </lineage>
</organism>
<dbReference type="AlphaFoldDB" id="A0A1F5VY34"/>
<accession>A0A1F5VY34</accession>
<gene>
    <name evidence="2" type="ORF">A2Y62_05400</name>
</gene>
<feature type="signal peptide" evidence="1">
    <location>
        <begin position="1"/>
        <end position="26"/>
    </location>
</feature>
<evidence type="ECO:0000256" key="1">
    <source>
        <dbReference type="SAM" id="SignalP"/>
    </source>
</evidence>